<dbReference type="Proteomes" id="UP000823046">
    <property type="component" value="Unassembled WGS sequence"/>
</dbReference>
<keyword evidence="5" id="KW-0507">mRNA processing</keyword>
<comment type="subcellular location">
    <subcellularLocation>
        <location evidence="2">Cytoplasm</location>
    </subcellularLocation>
    <subcellularLocation>
        <location evidence="1">Nucleus</location>
    </subcellularLocation>
</comment>
<reference evidence="11 12" key="1">
    <citation type="journal article" date="2020" name="bioRxiv">
        <title>Metabolic contributions of an alphaproteobacterial endosymbiont in the apicomplexan Cardiosporidium cionae.</title>
        <authorList>
            <person name="Hunter E.S."/>
            <person name="Paight C.J."/>
            <person name="Lane C.E."/>
        </authorList>
    </citation>
    <scope>NUCLEOTIDE SEQUENCE [LARGE SCALE GENOMIC DNA]</scope>
    <source>
        <strain evidence="11">ESH_2018</strain>
    </source>
</reference>
<evidence type="ECO:0000256" key="2">
    <source>
        <dbReference type="ARBA" id="ARBA00004496"/>
    </source>
</evidence>
<dbReference type="InterPro" id="IPR053822">
    <property type="entry name" value="SDE2-like_dom"/>
</dbReference>
<evidence type="ECO:0008006" key="13">
    <source>
        <dbReference type="Google" id="ProtNLM"/>
    </source>
</evidence>
<evidence type="ECO:0000259" key="10">
    <source>
        <dbReference type="Pfam" id="PF22782"/>
    </source>
</evidence>
<gene>
    <name evidence="11" type="ORF">IE077_002495</name>
</gene>
<dbReference type="PANTHER" id="PTHR12786">
    <property type="entry name" value="SPLICING FACTOR SF3A-RELATED"/>
    <property type="match status" value="1"/>
</dbReference>
<keyword evidence="6" id="KW-0508">mRNA splicing</keyword>
<sequence>MLCKICCLRIRCKNMCTASNMTTVAFNCFVTIPGQQNTFCCPLTISIPNSSSGDKAYRSTYDNAVRGKDFFDFIHFHFTLPYSFRLLINGNEIHPYSIVKTSFFKSLVMPYWNDRNGRLPSSTSADPCRIFGGFVSILILFRLLGGKGGFGASLKGQKGRRRKVTNYDACRDLSGRRIRHAKSVERLKEWLEKERRDDDVVSALTVDNSTIKSDFEAFPPASEIRLNSQYVHEMQNRELRMRDTVKQGLKNEKLREAAVEKKNALQQSVSSLHSLRNNQSWYMFGDVLEDEDVDDQLPKIVREEKIISEVPSANYFKNEAVSAKQLIEASEAPLHRSPHYFCDSIEATKAVSMTSQDESDLHDDGDKEVCKNVLLLNTPIEENIDHIKMAKELDLNQFTTFSQLEQNIHPEVIKAKLGMLGLKRGGTPAERAARLFMLKCTSLENLPRNVLAKGSQHEGAEIKRKIKIRL</sequence>
<keyword evidence="12" id="KW-1185">Reference proteome</keyword>
<name>A0ABQ7J4H4_9APIC</name>
<dbReference type="EMBL" id="JADAQX010001167">
    <property type="protein sequence ID" value="KAF8817964.1"/>
    <property type="molecule type" value="Genomic_DNA"/>
</dbReference>
<comment type="similarity">
    <text evidence="3">Belongs to the SDE2 family.</text>
</comment>
<accession>A0ABQ7J4H4</accession>
<evidence type="ECO:0000256" key="4">
    <source>
        <dbReference type="ARBA" id="ARBA00022490"/>
    </source>
</evidence>
<protein>
    <recommendedName>
        <fullName evidence="13">Sde2 N-terminal ubiquitin domain-containing protein</fullName>
    </recommendedName>
</protein>
<keyword evidence="7" id="KW-0539">Nucleus</keyword>
<feature type="domain" description="SDE2-like" evidence="10">
    <location>
        <begin position="145"/>
        <end position="246"/>
    </location>
</feature>
<evidence type="ECO:0000256" key="3">
    <source>
        <dbReference type="ARBA" id="ARBA00008726"/>
    </source>
</evidence>
<dbReference type="InterPro" id="IPR051421">
    <property type="entry name" value="RNA_Proc_DNA_Dmg_Regulator"/>
</dbReference>
<comment type="caution">
    <text evidence="11">The sequence shown here is derived from an EMBL/GenBank/DDBJ whole genome shotgun (WGS) entry which is preliminary data.</text>
</comment>
<evidence type="ECO:0000313" key="11">
    <source>
        <dbReference type="EMBL" id="KAF8817964.1"/>
    </source>
</evidence>
<evidence type="ECO:0000256" key="5">
    <source>
        <dbReference type="ARBA" id="ARBA00022664"/>
    </source>
</evidence>
<proteinExistence type="inferred from homology"/>
<evidence type="ECO:0000256" key="7">
    <source>
        <dbReference type="ARBA" id="ARBA00023242"/>
    </source>
</evidence>
<dbReference type="Pfam" id="PF13297">
    <property type="entry name" value="SDE2_2C"/>
    <property type="match status" value="1"/>
</dbReference>
<evidence type="ECO:0000256" key="1">
    <source>
        <dbReference type="ARBA" id="ARBA00004123"/>
    </source>
</evidence>
<evidence type="ECO:0000259" key="9">
    <source>
        <dbReference type="Pfam" id="PF13297"/>
    </source>
</evidence>
<keyword evidence="8" id="KW-0131">Cell cycle</keyword>
<evidence type="ECO:0000256" key="8">
    <source>
        <dbReference type="ARBA" id="ARBA00023306"/>
    </source>
</evidence>
<feature type="domain" description="SDE2/SF3A3 SAP" evidence="9">
    <location>
        <begin position="385"/>
        <end position="453"/>
    </location>
</feature>
<evidence type="ECO:0000313" key="12">
    <source>
        <dbReference type="Proteomes" id="UP000823046"/>
    </source>
</evidence>
<dbReference type="InterPro" id="IPR025086">
    <property type="entry name" value="SDE2/SF3A3_SAP"/>
</dbReference>
<dbReference type="Pfam" id="PF22782">
    <property type="entry name" value="SDE2"/>
    <property type="match status" value="1"/>
</dbReference>
<evidence type="ECO:0000256" key="6">
    <source>
        <dbReference type="ARBA" id="ARBA00023187"/>
    </source>
</evidence>
<organism evidence="11 12">
    <name type="scientific">Cardiosporidium cionae</name>
    <dbReference type="NCBI Taxonomy" id="476202"/>
    <lineage>
        <taxon>Eukaryota</taxon>
        <taxon>Sar</taxon>
        <taxon>Alveolata</taxon>
        <taxon>Apicomplexa</taxon>
        <taxon>Aconoidasida</taxon>
        <taxon>Nephromycida</taxon>
        <taxon>Cardiosporidium</taxon>
    </lineage>
</organism>
<dbReference type="PANTHER" id="PTHR12786:SF1">
    <property type="entry name" value="SPLICING REGULATOR SDE2"/>
    <property type="match status" value="1"/>
</dbReference>
<keyword evidence="4" id="KW-0963">Cytoplasm</keyword>